<dbReference type="GO" id="GO:0005737">
    <property type="term" value="C:cytoplasm"/>
    <property type="evidence" value="ECO:0007669"/>
    <property type="project" value="UniProtKB-SubCell"/>
</dbReference>
<evidence type="ECO:0000256" key="6">
    <source>
        <dbReference type="PROSITE-ProRule" id="PRU00283"/>
    </source>
</evidence>
<evidence type="ECO:0000256" key="5">
    <source>
        <dbReference type="ARBA" id="ARBA00023054"/>
    </source>
</evidence>
<dbReference type="GO" id="GO:0003777">
    <property type="term" value="F:microtubule motor activity"/>
    <property type="evidence" value="ECO:0007669"/>
    <property type="project" value="InterPro"/>
</dbReference>
<keyword evidence="11" id="KW-1185">Reference proteome</keyword>
<dbReference type="InterPro" id="IPR036961">
    <property type="entry name" value="Kinesin_motor_dom_sf"/>
</dbReference>
<keyword evidence="5" id="KW-0175">Coiled coil</keyword>
<keyword evidence="2" id="KW-0963">Cytoplasm</keyword>
<gene>
    <name evidence="10" type="ORF">PPERSA_02063</name>
</gene>
<evidence type="ECO:0000259" key="9">
    <source>
        <dbReference type="PROSITE" id="PS50067"/>
    </source>
</evidence>
<dbReference type="SUPFAM" id="SSF52540">
    <property type="entry name" value="P-loop containing nucleoside triphosphate hydrolases"/>
    <property type="match status" value="1"/>
</dbReference>
<dbReference type="OrthoDB" id="3176171at2759"/>
<sequence length="380" mass="42908">MKLSVLKTTLLLLGLTLITAQECYIGNCGCPGEFKEDWCNESQSKFESKWCNESESQCGQCQGTWCEQQPKTNGVCYIDVCGCPNNWLQSWCGLEEAKFESEWCQQNNFRCDECGGYWCSGDQLIEGEKPPAEEENDQDKNDQDQDQDQEGEGEENQDQDQEPEGLCYIDVCACPAEFLNEWCDVESAKFAADWCQANQDQCERCKGYWCVGDDLVEDDKEEDEYCYISECGCPGNFQQDWCKKDANLLPGGYCQDNEGNCQDCSGVWCPGGDQGEGDLDEDGGDDQTVNASVNVFFAGFAVIIKHEKALNQIKIEQNTGSDKQEQIFSFQNIFDQKTEQQLIYDEMVKPLIENALQGINCAIYTYGQTGSAFWGYIQQF</sequence>
<dbReference type="GO" id="GO:0008017">
    <property type="term" value="F:microtubule binding"/>
    <property type="evidence" value="ECO:0007669"/>
    <property type="project" value="InterPro"/>
</dbReference>
<name>A0A0V0QFC0_PSEPJ</name>
<dbReference type="GO" id="GO:0051231">
    <property type="term" value="P:spindle elongation"/>
    <property type="evidence" value="ECO:0007669"/>
    <property type="project" value="TreeGrafter"/>
</dbReference>
<dbReference type="GO" id="GO:0007018">
    <property type="term" value="P:microtubule-based movement"/>
    <property type="evidence" value="ECO:0007669"/>
    <property type="project" value="InterPro"/>
</dbReference>
<organism evidence="10 11">
    <name type="scientific">Pseudocohnilembus persalinus</name>
    <name type="common">Ciliate</name>
    <dbReference type="NCBI Taxonomy" id="266149"/>
    <lineage>
        <taxon>Eukaryota</taxon>
        <taxon>Sar</taxon>
        <taxon>Alveolata</taxon>
        <taxon>Ciliophora</taxon>
        <taxon>Intramacronucleata</taxon>
        <taxon>Oligohymenophorea</taxon>
        <taxon>Scuticociliatia</taxon>
        <taxon>Philasterida</taxon>
        <taxon>Pseudocohnilembidae</taxon>
        <taxon>Pseudocohnilembus</taxon>
    </lineage>
</organism>
<comment type="caution">
    <text evidence="10">The sequence shown here is derived from an EMBL/GenBank/DDBJ whole genome shotgun (WGS) entry which is preliminary data.</text>
</comment>
<dbReference type="InterPro" id="IPR001752">
    <property type="entry name" value="Kinesin_motor_dom"/>
</dbReference>
<keyword evidence="3" id="KW-0547">Nucleotide-binding</keyword>
<dbReference type="GO" id="GO:0007052">
    <property type="term" value="P:mitotic spindle organization"/>
    <property type="evidence" value="ECO:0007669"/>
    <property type="project" value="TreeGrafter"/>
</dbReference>
<feature type="signal peptide" evidence="8">
    <location>
        <begin position="1"/>
        <end position="20"/>
    </location>
</feature>
<protein>
    <submittedName>
        <fullName evidence="10">p-loop containing nucleoside triphosphate hydrolase</fullName>
    </submittedName>
</protein>
<evidence type="ECO:0000256" key="2">
    <source>
        <dbReference type="ARBA" id="ARBA00022490"/>
    </source>
</evidence>
<evidence type="ECO:0000256" key="3">
    <source>
        <dbReference type="ARBA" id="ARBA00022741"/>
    </source>
</evidence>
<dbReference type="EMBL" id="LDAU01000181">
    <property type="protein sequence ID" value="KRX00884.1"/>
    <property type="molecule type" value="Genomic_DNA"/>
</dbReference>
<dbReference type="PROSITE" id="PS50067">
    <property type="entry name" value="KINESIN_MOTOR_2"/>
    <property type="match status" value="1"/>
</dbReference>
<dbReference type="AlphaFoldDB" id="A0A0V0QFC0"/>
<dbReference type="Gene3D" id="3.40.850.10">
    <property type="entry name" value="Kinesin motor domain"/>
    <property type="match status" value="1"/>
</dbReference>
<feature type="chain" id="PRO_5006867424" evidence="8">
    <location>
        <begin position="21"/>
        <end position="380"/>
    </location>
</feature>
<dbReference type="GO" id="GO:0016787">
    <property type="term" value="F:hydrolase activity"/>
    <property type="evidence" value="ECO:0007669"/>
    <property type="project" value="UniProtKB-KW"/>
</dbReference>
<feature type="region of interest" description="Disordered" evidence="7">
    <location>
        <begin position="128"/>
        <end position="162"/>
    </location>
</feature>
<feature type="compositionally biased region" description="Basic and acidic residues" evidence="7">
    <location>
        <begin position="128"/>
        <end position="143"/>
    </location>
</feature>
<dbReference type="GO" id="GO:0005524">
    <property type="term" value="F:ATP binding"/>
    <property type="evidence" value="ECO:0007669"/>
    <property type="project" value="UniProtKB-KW"/>
</dbReference>
<evidence type="ECO:0000256" key="4">
    <source>
        <dbReference type="ARBA" id="ARBA00022840"/>
    </source>
</evidence>
<reference evidence="10 11" key="1">
    <citation type="journal article" date="2015" name="Sci. Rep.">
        <title>Genome of the facultative scuticociliatosis pathogen Pseudocohnilembus persalinus provides insight into its virulence through horizontal gene transfer.</title>
        <authorList>
            <person name="Xiong J."/>
            <person name="Wang G."/>
            <person name="Cheng J."/>
            <person name="Tian M."/>
            <person name="Pan X."/>
            <person name="Warren A."/>
            <person name="Jiang C."/>
            <person name="Yuan D."/>
            <person name="Miao W."/>
        </authorList>
    </citation>
    <scope>NUCLEOTIDE SEQUENCE [LARGE SCALE GENOMIC DNA]</scope>
    <source>
        <strain evidence="10">36N120E</strain>
    </source>
</reference>
<evidence type="ECO:0000313" key="11">
    <source>
        <dbReference type="Proteomes" id="UP000054937"/>
    </source>
</evidence>
<comment type="caution">
    <text evidence="6">Lacks conserved residue(s) required for the propagation of feature annotation.</text>
</comment>
<dbReference type="Proteomes" id="UP000054937">
    <property type="component" value="Unassembled WGS sequence"/>
</dbReference>
<evidence type="ECO:0000313" key="10">
    <source>
        <dbReference type="EMBL" id="KRX00884.1"/>
    </source>
</evidence>
<keyword evidence="10" id="KW-0378">Hydrolase</keyword>
<comment type="subcellular location">
    <subcellularLocation>
        <location evidence="1">Cytoplasm</location>
    </subcellularLocation>
</comment>
<dbReference type="InterPro" id="IPR027640">
    <property type="entry name" value="Kinesin-like_fam"/>
</dbReference>
<keyword evidence="8" id="KW-0732">Signal</keyword>
<dbReference type="GO" id="GO:0005875">
    <property type="term" value="C:microtubule associated complex"/>
    <property type="evidence" value="ECO:0007669"/>
    <property type="project" value="TreeGrafter"/>
</dbReference>
<evidence type="ECO:0000256" key="8">
    <source>
        <dbReference type="SAM" id="SignalP"/>
    </source>
</evidence>
<comment type="similarity">
    <text evidence="6">Belongs to the TRAFAC class myosin-kinesin ATPase superfamily. Kinesin family.</text>
</comment>
<dbReference type="Pfam" id="PF00225">
    <property type="entry name" value="Kinesin"/>
    <property type="match status" value="1"/>
</dbReference>
<feature type="compositionally biased region" description="Acidic residues" evidence="7">
    <location>
        <begin position="144"/>
        <end position="162"/>
    </location>
</feature>
<evidence type="ECO:0000256" key="1">
    <source>
        <dbReference type="ARBA" id="ARBA00004496"/>
    </source>
</evidence>
<keyword evidence="4" id="KW-0067">ATP-binding</keyword>
<accession>A0A0V0QFC0</accession>
<dbReference type="PANTHER" id="PTHR47969:SF15">
    <property type="entry name" value="CHROMOSOME-ASSOCIATED KINESIN KIF4A-RELATED"/>
    <property type="match status" value="1"/>
</dbReference>
<evidence type="ECO:0000256" key="7">
    <source>
        <dbReference type="SAM" id="MobiDB-lite"/>
    </source>
</evidence>
<feature type="domain" description="Kinesin motor" evidence="9">
    <location>
        <begin position="290"/>
        <end position="380"/>
    </location>
</feature>
<dbReference type="InParanoid" id="A0A0V0QFC0"/>
<dbReference type="PANTHER" id="PTHR47969">
    <property type="entry name" value="CHROMOSOME-ASSOCIATED KINESIN KIF4A-RELATED"/>
    <property type="match status" value="1"/>
</dbReference>
<dbReference type="InterPro" id="IPR027417">
    <property type="entry name" value="P-loop_NTPase"/>
</dbReference>
<proteinExistence type="inferred from homology"/>